<reference evidence="1 2" key="1">
    <citation type="journal article" date="2016" name="PLoS Pathog.">
        <title>Biosynthesis of antibiotic leucinostatins in bio-control fungus Purpureocillium lilacinum and their inhibition on phytophthora revealed by genome mining.</title>
        <authorList>
            <person name="Wang G."/>
            <person name="Liu Z."/>
            <person name="Lin R."/>
            <person name="Li E."/>
            <person name="Mao Z."/>
            <person name="Ling J."/>
            <person name="Yang Y."/>
            <person name="Yin W.B."/>
            <person name="Xie B."/>
        </authorList>
    </citation>
    <scope>NUCLEOTIDE SEQUENCE [LARGE SCALE GENOMIC DNA]</scope>
    <source>
        <strain evidence="1">170</strain>
    </source>
</reference>
<sequence length="156" mass="17407">MRTLSLGPTVQAARNKCWSDTILGPAGRVVEHRVILFFSFLLLSRPNIGYACWLSWQCRVYLIQNGTINSGGGRLHCLEELIGGKQCVPGVMESLVFRMRLRPVAMAGEMEGGWDEVGLVDVSVNVDGRQTRVDRVGNRHGLHLGLLMRGDGRCWW</sequence>
<accession>A0A179G8W8</accession>
<dbReference type="GeneID" id="28845292"/>
<evidence type="ECO:0000313" key="2">
    <source>
        <dbReference type="Proteomes" id="UP000078397"/>
    </source>
</evidence>
<dbReference type="EMBL" id="LSBJ02000001">
    <property type="protein sequence ID" value="OAQ73861.2"/>
    <property type="molecule type" value="Genomic_DNA"/>
</dbReference>
<dbReference type="KEGG" id="pchm:VFPPC_01469"/>
<protein>
    <submittedName>
        <fullName evidence="1">Uncharacterized protein</fullName>
    </submittedName>
</protein>
<name>A0A179G8W8_METCM</name>
<organism evidence="1 2">
    <name type="scientific">Pochonia chlamydosporia 170</name>
    <dbReference type="NCBI Taxonomy" id="1380566"/>
    <lineage>
        <taxon>Eukaryota</taxon>
        <taxon>Fungi</taxon>
        <taxon>Dikarya</taxon>
        <taxon>Ascomycota</taxon>
        <taxon>Pezizomycotina</taxon>
        <taxon>Sordariomycetes</taxon>
        <taxon>Hypocreomycetidae</taxon>
        <taxon>Hypocreales</taxon>
        <taxon>Clavicipitaceae</taxon>
        <taxon>Pochonia</taxon>
    </lineage>
</organism>
<comment type="caution">
    <text evidence="1">The sequence shown here is derived from an EMBL/GenBank/DDBJ whole genome shotgun (WGS) entry which is preliminary data.</text>
</comment>
<dbReference type="Proteomes" id="UP000078397">
    <property type="component" value="Unassembled WGS sequence"/>
</dbReference>
<dbReference type="AlphaFoldDB" id="A0A179G8W8"/>
<keyword evidence="2" id="KW-1185">Reference proteome</keyword>
<gene>
    <name evidence="1" type="ORF">VFPPC_01469</name>
</gene>
<evidence type="ECO:0000313" key="1">
    <source>
        <dbReference type="EMBL" id="OAQ73861.2"/>
    </source>
</evidence>
<dbReference type="RefSeq" id="XP_018149944.2">
    <property type="nucleotide sequence ID" value="XM_018281298.2"/>
</dbReference>
<proteinExistence type="predicted"/>